<feature type="region of interest" description="Disordered" evidence="1">
    <location>
        <begin position="98"/>
        <end position="197"/>
    </location>
</feature>
<feature type="compositionally biased region" description="Basic and acidic residues" evidence="1">
    <location>
        <begin position="102"/>
        <end position="115"/>
    </location>
</feature>
<protein>
    <submittedName>
        <fullName evidence="3">Uncharacterized protein</fullName>
    </submittedName>
</protein>
<evidence type="ECO:0000256" key="1">
    <source>
        <dbReference type="SAM" id="MobiDB-lite"/>
    </source>
</evidence>
<accession>A0A9N9LEG8</accession>
<evidence type="ECO:0000256" key="2">
    <source>
        <dbReference type="SAM" id="Phobius"/>
    </source>
</evidence>
<dbReference type="Proteomes" id="UP000701801">
    <property type="component" value="Unassembled WGS sequence"/>
</dbReference>
<dbReference type="OrthoDB" id="3543295at2759"/>
<evidence type="ECO:0000313" key="4">
    <source>
        <dbReference type="Proteomes" id="UP000701801"/>
    </source>
</evidence>
<name>A0A9N9LEG8_9HELO</name>
<organism evidence="3 4">
    <name type="scientific">Hymenoscyphus albidus</name>
    <dbReference type="NCBI Taxonomy" id="595503"/>
    <lineage>
        <taxon>Eukaryota</taxon>
        <taxon>Fungi</taxon>
        <taxon>Dikarya</taxon>
        <taxon>Ascomycota</taxon>
        <taxon>Pezizomycotina</taxon>
        <taxon>Leotiomycetes</taxon>
        <taxon>Helotiales</taxon>
        <taxon>Helotiaceae</taxon>
        <taxon>Hymenoscyphus</taxon>
    </lineage>
</organism>
<feature type="region of interest" description="Disordered" evidence="1">
    <location>
        <begin position="314"/>
        <end position="354"/>
    </location>
</feature>
<feature type="transmembrane region" description="Helical" evidence="2">
    <location>
        <begin position="69"/>
        <end position="92"/>
    </location>
</feature>
<sequence length="463" mass="49494">MSSPPGGQKDESVAIAPIMTNIPSEILTAQSTPPVMPPRPSIASTASTPAAATPSDSTIPPMSAEIKGIIAVSVVAGVAVLTLITILIIMFVHRRNKRKKKEMIDEKHNTMESGRRGSGINQNFKGVPFGQMDAPGHSRGMSSPAPSSAYLLGAPSPDPSAVFSPSILRHQQPTPTPEPEYRVAPPSPSTYSAQPQASIRVVPSDPSLLFNYENSQQSSHTGGQRPSHSRQVSELTSYATLGRLDTGAGTFPLPPLGNLSQLEIVSPQTAIELETPIDQQTSNFFGRASGTTRDTMGFPVDIKVPSVKSEVYPDMPELSDRRPSAAPEPLFHGHGSGDYGSMASPQPTRPGYSKDTLERAVRERMAGTPSPAPSTLLLANQNFSRNLTHGSRMSGGVTKLLDEELKVDRESPVLGVKNPVVIKAVHPKLEDLRRQQSQRTVDSMESVISDTELERLGVGVGRV</sequence>
<keyword evidence="2" id="KW-0472">Membrane</keyword>
<feature type="region of interest" description="Disordered" evidence="1">
    <location>
        <begin position="29"/>
        <end position="57"/>
    </location>
</feature>
<keyword evidence="2" id="KW-1133">Transmembrane helix</keyword>
<dbReference type="EMBL" id="CAJVRM010000013">
    <property type="protein sequence ID" value="CAG8971172.1"/>
    <property type="molecule type" value="Genomic_DNA"/>
</dbReference>
<proteinExistence type="predicted"/>
<evidence type="ECO:0000313" key="3">
    <source>
        <dbReference type="EMBL" id="CAG8971172.1"/>
    </source>
</evidence>
<feature type="compositionally biased region" description="Low complexity" evidence="1">
    <location>
        <begin position="41"/>
        <end position="57"/>
    </location>
</feature>
<feature type="region of interest" description="Disordered" evidence="1">
    <location>
        <begin position="209"/>
        <end position="233"/>
    </location>
</feature>
<comment type="caution">
    <text evidence="3">The sequence shown here is derived from an EMBL/GenBank/DDBJ whole genome shotgun (WGS) entry which is preliminary data.</text>
</comment>
<keyword evidence="2" id="KW-0812">Transmembrane</keyword>
<dbReference type="AlphaFoldDB" id="A0A9N9LEG8"/>
<gene>
    <name evidence="3" type="ORF">HYALB_00010172</name>
</gene>
<reference evidence="3" key="1">
    <citation type="submission" date="2021-07" db="EMBL/GenBank/DDBJ databases">
        <authorList>
            <person name="Durling M."/>
        </authorList>
    </citation>
    <scope>NUCLEOTIDE SEQUENCE</scope>
</reference>
<feature type="compositionally biased region" description="Polar residues" evidence="1">
    <location>
        <begin position="212"/>
        <end position="233"/>
    </location>
</feature>
<keyword evidence="4" id="KW-1185">Reference proteome</keyword>